<evidence type="ECO:0008006" key="4">
    <source>
        <dbReference type="Google" id="ProtNLM"/>
    </source>
</evidence>
<protein>
    <recommendedName>
        <fullName evidence="4">Prepilin-type N-terminal cleavage/methylation domain-containing protein</fullName>
    </recommendedName>
</protein>
<dbReference type="InterPro" id="IPR045584">
    <property type="entry name" value="Pilin-like"/>
</dbReference>
<keyword evidence="1" id="KW-0472">Membrane</keyword>
<proteinExistence type="predicted"/>
<feature type="transmembrane region" description="Helical" evidence="1">
    <location>
        <begin position="12"/>
        <end position="34"/>
    </location>
</feature>
<reference evidence="3" key="1">
    <citation type="submission" date="2017-09" db="EMBL/GenBank/DDBJ databases">
        <title>Depth-based differentiation of microbial function through sediment-hosted aquifers and enrichment of novel symbionts in the deep terrestrial subsurface.</title>
        <authorList>
            <person name="Probst A.J."/>
            <person name="Ladd B."/>
            <person name="Jarett J.K."/>
            <person name="Geller-Mcgrath D.E."/>
            <person name="Sieber C.M.K."/>
            <person name="Emerson J.B."/>
            <person name="Anantharaman K."/>
            <person name="Thomas B.C."/>
            <person name="Malmstrom R."/>
            <person name="Stieglmeier M."/>
            <person name="Klingl A."/>
            <person name="Woyke T."/>
            <person name="Ryan C.M."/>
            <person name="Banfield J.F."/>
        </authorList>
    </citation>
    <scope>NUCLEOTIDE SEQUENCE [LARGE SCALE GENOMIC DNA]</scope>
</reference>
<sequence length="168" mass="17458">MFDTKHKRGGFTLIELLIVIAIIAILAAVAFVALDPLTRFRDARDAARWTDVTAVLSAVKVDQIDNGGTYLSAITALTAGEIYMIGSDVAGCDDDNASCDAQVTADGNCVNLQGLVAEGYLAEVPVSPTGAVTWSAGTTGYTLISSSTGAIVIQACESENAAQVRVTR</sequence>
<evidence type="ECO:0000256" key="1">
    <source>
        <dbReference type="SAM" id="Phobius"/>
    </source>
</evidence>
<gene>
    <name evidence="2" type="ORF">COU35_04605</name>
</gene>
<dbReference type="AlphaFoldDB" id="A0A2H0TPK6"/>
<dbReference type="Gene3D" id="3.30.700.10">
    <property type="entry name" value="Glycoprotein, Type 4 Pilin"/>
    <property type="match status" value="1"/>
</dbReference>
<dbReference type="Proteomes" id="UP000230154">
    <property type="component" value="Unassembled WGS sequence"/>
</dbReference>
<dbReference type="PROSITE" id="PS00409">
    <property type="entry name" value="PROKAR_NTER_METHYL"/>
    <property type="match status" value="1"/>
</dbReference>
<dbReference type="InterPro" id="IPR012902">
    <property type="entry name" value="N_methyl_site"/>
</dbReference>
<keyword evidence="1" id="KW-0812">Transmembrane</keyword>
<evidence type="ECO:0000313" key="3">
    <source>
        <dbReference type="Proteomes" id="UP000230154"/>
    </source>
</evidence>
<dbReference type="NCBIfam" id="TIGR02532">
    <property type="entry name" value="IV_pilin_GFxxxE"/>
    <property type="match status" value="1"/>
</dbReference>
<organism evidence="2 3">
    <name type="scientific">Candidatus Magasanikbacteria bacterium CG10_big_fil_rev_8_21_14_0_10_47_10</name>
    <dbReference type="NCBI Taxonomy" id="1974652"/>
    <lineage>
        <taxon>Bacteria</taxon>
        <taxon>Candidatus Magasanikiibacteriota</taxon>
    </lineage>
</organism>
<dbReference type="SUPFAM" id="SSF54523">
    <property type="entry name" value="Pili subunits"/>
    <property type="match status" value="1"/>
</dbReference>
<dbReference type="EMBL" id="PFCB01000030">
    <property type="protein sequence ID" value="PIR74091.1"/>
    <property type="molecule type" value="Genomic_DNA"/>
</dbReference>
<comment type="caution">
    <text evidence="2">The sequence shown here is derived from an EMBL/GenBank/DDBJ whole genome shotgun (WGS) entry which is preliminary data.</text>
</comment>
<name>A0A2H0TPK6_9BACT</name>
<dbReference type="Pfam" id="PF07963">
    <property type="entry name" value="N_methyl"/>
    <property type="match status" value="1"/>
</dbReference>
<accession>A0A2H0TPK6</accession>
<keyword evidence="1" id="KW-1133">Transmembrane helix</keyword>
<evidence type="ECO:0000313" key="2">
    <source>
        <dbReference type="EMBL" id="PIR74091.1"/>
    </source>
</evidence>